<evidence type="ECO:0000313" key="1">
    <source>
        <dbReference type="EMBL" id="KUG07404.1"/>
    </source>
</evidence>
<sequence length="346" mass="40264">MNRMEERLAKAAAYEREEARRELEAKADLIAAFKEHCAQYDVILTDEHFSYQDRIGVVATYPNLVHLICPELPRDKDGLTSYGELRSLYKCHPFAAGYFFGEKFVLMAHTYFRRGYLGVTNWAPNFLGYFGATDDPAIVSKLALDNDRVRVNVDTSAYLELDAWYGPKFNPDILQMADGIVRHIPPAWMSENRIQWYFNGVYALDVKWSTAGNIKTFQAEEFRTIDVTVDLDGETYFPARYLHAEFDLERNYFRHFDGALHLYNFDEYCERRDSDFNYNAKHNKQIKSGSQKLFRLDGAFGVELWMELTSQFLTGNPLIHEYFTGRMPESYDRILEALKNIPEGED</sequence>
<dbReference type="AlphaFoldDB" id="A0A9X0L4A5"/>
<accession>A0A9X0L4A5</accession>
<dbReference type="Proteomes" id="UP000054223">
    <property type="component" value="Unassembled WGS sequence"/>
</dbReference>
<dbReference type="OrthoDB" id="8434905at2"/>
<comment type="caution">
    <text evidence="1">The sequence shown here is derived from an EMBL/GenBank/DDBJ whole genome shotgun (WGS) entry which is preliminary data.</text>
</comment>
<evidence type="ECO:0000313" key="2">
    <source>
        <dbReference type="Proteomes" id="UP000054223"/>
    </source>
</evidence>
<reference evidence="1 2" key="1">
    <citation type="submission" date="2015-11" db="EMBL/GenBank/DDBJ databases">
        <title>Solirubrum puertoriconensis gen. nov. an environmental bacteria isolated in Puerto Rico.</title>
        <authorList>
            <person name="Cuebas-Irizarry M.F."/>
            <person name="Montalvo-Rodriguez R."/>
        </authorList>
    </citation>
    <scope>NUCLEOTIDE SEQUENCE [LARGE SCALE GENOMIC DNA]</scope>
    <source>
        <strain evidence="1 2">MC1A</strain>
    </source>
</reference>
<name>A0A9X0L4A5_SOLP1</name>
<keyword evidence="2" id="KW-1185">Reference proteome</keyword>
<organism evidence="1 2">
    <name type="scientific">Solirubrum puertoriconensis</name>
    <dbReference type="NCBI Taxonomy" id="1751427"/>
    <lineage>
        <taxon>Bacteria</taxon>
        <taxon>Pseudomonadati</taxon>
        <taxon>Bacteroidota</taxon>
        <taxon>Cytophagia</taxon>
        <taxon>Cytophagales</taxon>
    </lineage>
</organism>
<proteinExistence type="predicted"/>
<protein>
    <submittedName>
        <fullName evidence="1">Uncharacterized protein</fullName>
    </submittedName>
</protein>
<gene>
    <name evidence="1" type="ORF">ASU33_13710</name>
</gene>
<dbReference type="RefSeq" id="WP_059071029.1">
    <property type="nucleotide sequence ID" value="NZ_LNAL01000007.1"/>
</dbReference>
<dbReference type="EMBL" id="LNAL01000007">
    <property type="protein sequence ID" value="KUG07404.1"/>
    <property type="molecule type" value="Genomic_DNA"/>
</dbReference>